<organism evidence="1">
    <name type="scientific">Candidatus Iainarchaeum sp</name>
    <dbReference type="NCBI Taxonomy" id="3101447"/>
    <lineage>
        <taxon>Archaea</taxon>
        <taxon>Candidatus Iainarchaeota</taxon>
        <taxon>Candidatus Iainarchaeia</taxon>
        <taxon>Candidatus Iainarchaeales</taxon>
        <taxon>Candidatus Iainarchaeaceae</taxon>
        <taxon>Candidatus Iainarchaeum</taxon>
    </lineage>
</organism>
<dbReference type="EMBL" id="CP064981">
    <property type="protein sequence ID" value="QQR92138.1"/>
    <property type="molecule type" value="Genomic_DNA"/>
</dbReference>
<accession>A0A7T9I1B1</accession>
<proteinExistence type="predicted"/>
<dbReference type="Proteomes" id="UP000596004">
    <property type="component" value="Chromosome"/>
</dbReference>
<evidence type="ECO:0008006" key="2">
    <source>
        <dbReference type="Google" id="ProtNLM"/>
    </source>
</evidence>
<sequence length="174" mass="19490">MRMMAANPSRARGQLFSSDALLAMMVFLFALTVTFALTDQLVTQTTSSAEGERLNHVTDRLAQLMIFSPGNPTNWEYLSDRNAVAWIGLIDHGKEIDPQKLAQFRDWNVDDYRSLKVGMGIGDKNFYFYISDVNKNIIWNAGISPVDAVKVSTSTFSSVYHGKPVLVTLQVYES</sequence>
<protein>
    <recommendedName>
        <fullName evidence="2">Type 4 fimbrial biogenesis protein PilX N-terminal domain-containing protein</fullName>
    </recommendedName>
</protein>
<gene>
    <name evidence="1" type="ORF">IPJ89_03165</name>
</gene>
<name>A0A7T9I1B1_9ARCH</name>
<reference evidence="1" key="1">
    <citation type="submission" date="2020-11" db="EMBL/GenBank/DDBJ databases">
        <title>Connecting structure to function with the recovery of over 1000 high-quality activated sludge metagenome-assembled genomes encoding full-length rRNA genes using long-read sequencing.</title>
        <authorList>
            <person name="Singleton C.M."/>
            <person name="Petriglieri F."/>
            <person name="Kristensen J.M."/>
            <person name="Kirkegaard R.H."/>
            <person name="Michaelsen T.Y."/>
            <person name="Andersen M.H."/>
            <person name="Karst S.M."/>
            <person name="Dueholm M.S."/>
            <person name="Nielsen P.H."/>
            <person name="Albertsen M."/>
        </authorList>
    </citation>
    <scope>NUCLEOTIDE SEQUENCE</scope>
    <source>
        <strain evidence="1">Fred_18-Q3-R57-64_BAT3C.431</strain>
    </source>
</reference>
<dbReference type="AlphaFoldDB" id="A0A7T9I1B1"/>
<evidence type="ECO:0000313" key="1">
    <source>
        <dbReference type="EMBL" id="QQR92138.1"/>
    </source>
</evidence>